<organism evidence="1 2">
    <name type="scientific">candidate division WWE3 bacterium RIFOXYC1_FULL_39_7</name>
    <dbReference type="NCBI Taxonomy" id="1802643"/>
    <lineage>
        <taxon>Bacteria</taxon>
        <taxon>Katanobacteria</taxon>
    </lineage>
</organism>
<dbReference type="AlphaFoldDB" id="A0A1F4WG19"/>
<protein>
    <submittedName>
        <fullName evidence="1">Uncharacterized protein</fullName>
    </submittedName>
</protein>
<reference evidence="1 2" key="1">
    <citation type="journal article" date="2016" name="Nat. Commun.">
        <title>Thousands of microbial genomes shed light on interconnected biogeochemical processes in an aquifer system.</title>
        <authorList>
            <person name="Anantharaman K."/>
            <person name="Brown C.T."/>
            <person name="Hug L.A."/>
            <person name="Sharon I."/>
            <person name="Castelle C.J."/>
            <person name="Probst A.J."/>
            <person name="Thomas B.C."/>
            <person name="Singh A."/>
            <person name="Wilkins M.J."/>
            <person name="Karaoz U."/>
            <person name="Brodie E.L."/>
            <person name="Williams K.H."/>
            <person name="Hubbard S.S."/>
            <person name="Banfield J.F."/>
        </authorList>
    </citation>
    <scope>NUCLEOTIDE SEQUENCE [LARGE SCALE GENOMIC DNA]</scope>
</reference>
<name>A0A1F4WG19_UNCKA</name>
<sequence length="157" mass="17303">MVLQGTLATVAGVPLYHFNNLDATDTTPPYTSLSINRNHIDKEIMLLDSNIFVVPSFTGGTSNTRAIGIFPKTKRIVLNGSYSGTNTEVLDFINELEGWLAPGTGQSERRYISSWNQTLTVKFDRFEYTTSSDLQNPDSGSITYSMDLIVGTSLIPE</sequence>
<dbReference type="EMBL" id="MEWA01000049">
    <property type="protein sequence ID" value="OGC68316.1"/>
    <property type="molecule type" value="Genomic_DNA"/>
</dbReference>
<evidence type="ECO:0000313" key="2">
    <source>
        <dbReference type="Proteomes" id="UP000179113"/>
    </source>
</evidence>
<dbReference type="Proteomes" id="UP000179113">
    <property type="component" value="Unassembled WGS sequence"/>
</dbReference>
<gene>
    <name evidence="1" type="ORF">A2415_04505</name>
</gene>
<comment type="caution">
    <text evidence="1">The sequence shown here is derived from an EMBL/GenBank/DDBJ whole genome shotgun (WGS) entry which is preliminary data.</text>
</comment>
<proteinExistence type="predicted"/>
<accession>A0A1F4WG19</accession>
<evidence type="ECO:0000313" key="1">
    <source>
        <dbReference type="EMBL" id="OGC68316.1"/>
    </source>
</evidence>